<protein>
    <submittedName>
        <fullName evidence="1">Uncharacterized protein</fullName>
    </submittedName>
</protein>
<dbReference type="OrthoDB" id="1667373at2"/>
<name>A0A1M4Z482_9FIRM</name>
<keyword evidence="2" id="KW-1185">Reference proteome</keyword>
<proteinExistence type="predicted"/>
<dbReference type="STRING" id="1123243.SAMN02745190_01905"/>
<reference evidence="1 2" key="1">
    <citation type="submission" date="2016-11" db="EMBL/GenBank/DDBJ databases">
        <authorList>
            <person name="Jaros S."/>
            <person name="Januszkiewicz K."/>
            <person name="Wedrychowicz H."/>
        </authorList>
    </citation>
    <scope>NUCLEOTIDE SEQUENCE [LARGE SCALE GENOMIC DNA]</scope>
    <source>
        <strain evidence="1 2">DSM 10502</strain>
    </source>
</reference>
<accession>A0A1M4Z482</accession>
<gene>
    <name evidence="1" type="ORF">SAMN02745190_01905</name>
</gene>
<dbReference type="Proteomes" id="UP000184404">
    <property type="component" value="Unassembled WGS sequence"/>
</dbReference>
<sequence length="77" mass="8569">MDGKELERKLGEFDFSLLSPVRVPLLHKLLSMRRSQGSIAEGSGSLWTRQLDDEALDMVAAAGNPIVTEKSKDKNKR</sequence>
<dbReference type="AlphaFoldDB" id="A0A1M4Z482"/>
<organism evidence="1 2">
    <name type="scientific">Schwartzia succinivorans DSM 10502</name>
    <dbReference type="NCBI Taxonomy" id="1123243"/>
    <lineage>
        <taxon>Bacteria</taxon>
        <taxon>Bacillati</taxon>
        <taxon>Bacillota</taxon>
        <taxon>Negativicutes</taxon>
        <taxon>Selenomonadales</taxon>
        <taxon>Selenomonadaceae</taxon>
        <taxon>Schwartzia</taxon>
    </lineage>
</organism>
<dbReference type="RefSeq" id="WP_072935989.1">
    <property type="nucleotide sequence ID" value="NZ_FQUG01000007.1"/>
</dbReference>
<evidence type="ECO:0000313" key="1">
    <source>
        <dbReference type="EMBL" id="SHF12532.1"/>
    </source>
</evidence>
<evidence type="ECO:0000313" key="2">
    <source>
        <dbReference type="Proteomes" id="UP000184404"/>
    </source>
</evidence>
<dbReference type="EMBL" id="FQUG01000007">
    <property type="protein sequence ID" value="SHF12532.1"/>
    <property type="molecule type" value="Genomic_DNA"/>
</dbReference>